<evidence type="ECO:0000256" key="1">
    <source>
        <dbReference type="SAM" id="MobiDB-lite"/>
    </source>
</evidence>
<dbReference type="EMBL" id="KX815338">
    <property type="protein sequence ID" value="APC43270.1"/>
    <property type="molecule type" value="Genomic_DNA"/>
</dbReference>
<dbReference type="InterPro" id="IPR055862">
    <property type="entry name" value="DUF7439"/>
</dbReference>
<gene>
    <name evidence="2" type="ORF">Joe_30</name>
</gene>
<organism evidence="2 3">
    <name type="scientific">Streptomyces phage Joe</name>
    <dbReference type="NCBI Taxonomy" id="1913034"/>
    <lineage>
        <taxon>Viruses</taxon>
        <taxon>Duplodnaviria</taxon>
        <taxon>Heunggongvirae</taxon>
        <taxon>Uroviricota</taxon>
        <taxon>Caudoviricetes</taxon>
        <taxon>Arquatrovirinae</taxon>
        <taxon>Camvirus</taxon>
        <taxon>Camvirus joe</taxon>
    </lineage>
</organism>
<keyword evidence="3" id="KW-1185">Reference proteome</keyword>
<protein>
    <submittedName>
        <fullName evidence="2">Uncharacterized protein</fullName>
    </submittedName>
</protein>
<feature type="region of interest" description="Disordered" evidence="1">
    <location>
        <begin position="80"/>
        <end position="100"/>
    </location>
</feature>
<reference evidence="2 3" key="1">
    <citation type="submission" date="2016-09" db="EMBL/GenBank/DDBJ databases">
        <title>DNA sequence of the Streptomyces Phage Joe and characterization of phiJoe genome integration and excision.</title>
        <authorList>
            <person name="Fogg P.C.M."/>
            <person name="Haley J.A."/>
            <person name="Margaret S.C.M."/>
        </authorList>
    </citation>
    <scope>NUCLEOTIDE SEQUENCE [LARGE SCALE GENOMIC DNA]</scope>
</reference>
<name>A0A1J0GNX4_9CAUD</name>
<accession>A0A1J0GNX4</accession>
<sequence length="100" mass="10481">MTGRHAAQSTPKFQKESIVTLLLPLLPTKARPYAKAILALLGTACSIATLLYADDPRVAAIVQGLTALGVYAQPNGSVPSEFPETGLDENELTSEALSEG</sequence>
<evidence type="ECO:0000313" key="3">
    <source>
        <dbReference type="Proteomes" id="UP000225416"/>
    </source>
</evidence>
<proteinExistence type="predicted"/>
<evidence type="ECO:0000313" key="2">
    <source>
        <dbReference type="EMBL" id="APC43270.1"/>
    </source>
</evidence>
<dbReference type="Pfam" id="PF24220">
    <property type="entry name" value="DUF7439"/>
    <property type="match status" value="1"/>
</dbReference>
<dbReference type="Proteomes" id="UP000225416">
    <property type="component" value="Segment"/>
</dbReference>